<dbReference type="GO" id="GO:0047372">
    <property type="term" value="F:monoacylglycerol lipase activity"/>
    <property type="evidence" value="ECO:0007669"/>
    <property type="project" value="UniProtKB-EC"/>
</dbReference>
<dbReference type="Proteomes" id="UP000264006">
    <property type="component" value="Chromosome"/>
</dbReference>
<dbReference type="KEGG" id="euz:DVS28_a3196"/>
<gene>
    <name evidence="6" type="ORF">DVS28_a3196</name>
</gene>
<evidence type="ECO:0000256" key="3">
    <source>
        <dbReference type="ARBA" id="ARBA00013254"/>
    </source>
</evidence>
<keyword evidence="7" id="KW-1185">Reference proteome</keyword>
<dbReference type="OrthoDB" id="9806902at2"/>
<dbReference type="SUPFAM" id="SSF53474">
    <property type="entry name" value="alpha/beta-Hydrolases"/>
    <property type="match status" value="1"/>
</dbReference>
<comment type="similarity">
    <text evidence="2">Belongs to the AB hydrolase superfamily.</text>
</comment>
<evidence type="ECO:0000256" key="4">
    <source>
        <dbReference type="ARBA" id="ARBA00071261"/>
    </source>
</evidence>
<proteinExistence type="inferred from homology"/>
<name>A0A346Y075_9ACTN</name>
<dbReference type="PANTHER" id="PTHR11614">
    <property type="entry name" value="PHOSPHOLIPASE-RELATED"/>
    <property type="match status" value="1"/>
</dbReference>
<evidence type="ECO:0000313" key="7">
    <source>
        <dbReference type="Proteomes" id="UP000264006"/>
    </source>
</evidence>
<sequence>MDHSTGSFIARGGVTVFTQTWRPETPPKAQVVLVHGFGEHSGRYTHVAQALTDAGHVVATYDQRGHGRSGGPRGLVRDMPSLAHDLALFREELADIADGALPQVLLGHSMGGAVVLEHLSGDHAPVDAVVLSAPYVRNAAEVPGLLRTLAPVLGRFLPTAPTQGLPAEAVSRDPDVVRAYEDDPLVFHGKIPAATGATLLQFEDRIMPKVGSITEPTLVVHGTADQLADPAGSKRLADDLGGQVELKLYEGLYHEVFNEPEQARVLADVTGYLLARLT</sequence>
<dbReference type="InterPro" id="IPR029058">
    <property type="entry name" value="AB_hydrolase_fold"/>
</dbReference>
<organism evidence="6 7">
    <name type="scientific">Euzebya pacifica</name>
    <dbReference type="NCBI Taxonomy" id="1608957"/>
    <lineage>
        <taxon>Bacteria</taxon>
        <taxon>Bacillati</taxon>
        <taxon>Actinomycetota</taxon>
        <taxon>Nitriliruptoria</taxon>
        <taxon>Euzebyales</taxon>
    </lineage>
</organism>
<dbReference type="FunFam" id="3.40.50.1820:FF:000117">
    <property type="entry name" value="Monoglyceride lipase, putative"/>
    <property type="match status" value="1"/>
</dbReference>
<protein>
    <recommendedName>
        <fullName evidence="4">Monoacylglycerol lipase</fullName>
        <ecNumber evidence="3">3.1.1.23</ecNumber>
    </recommendedName>
</protein>
<dbReference type="EC" id="3.1.1.23" evidence="3"/>
<reference evidence="6 7" key="1">
    <citation type="submission" date="2018-09" db="EMBL/GenBank/DDBJ databases">
        <title>Complete genome sequence of Euzebya sp. DY32-46 isolated from seawater of Pacific Ocean.</title>
        <authorList>
            <person name="Xu L."/>
            <person name="Wu Y.-H."/>
            <person name="Xu X.-W."/>
        </authorList>
    </citation>
    <scope>NUCLEOTIDE SEQUENCE [LARGE SCALE GENOMIC DNA]</scope>
    <source>
        <strain evidence="6 7">DY32-46</strain>
    </source>
</reference>
<evidence type="ECO:0000256" key="2">
    <source>
        <dbReference type="ARBA" id="ARBA00008645"/>
    </source>
</evidence>
<dbReference type="InterPro" id="IPR051044">
    <property type="entry name" value="MAG_DAG_Lipase"/>
</dbReference>
<evidence type="ECO:0000256" key="1">
    <source>
        <dbReference type="ARBA" id="ARBA00001613"/>
    </source>
</evidence>
<dbReference type="EMBL" id="CP031165">
    <property type="protein sequence ID" value="AXV07872.1"/>
    <property type="molecule type" value="Genomic_DNA"/>
</dbReference>
<accession>A0A346Y075</accession>
<feature type="domain" description="Serine aminopeptidase S33" evidence="5">
    <location>
        <begin position="26"/>
        <end position="261"/>
    </location>
</feature>
<evidence type="ECO:0000259" key="5">
    <source>
        <dbReference type="Pfam" id="PF12146"/>
    </source>
</evidence>
<evidence type="ECO:0000313" key="6">
    <source>
        <dbReference type="EMBL" id="AXV07872.1"/>
    </source>
</evidence>
<dbReference type="Pfam" id="PF12146">
    <property type="entry name" value="Hydrolase_4"/>
    <property type="match status" value="1"/>
</dbReference>
<dbReference type="InterPro" id="IPR000073">
    <property type="entry name" value="AB_hydrolase_1"/>
</dbReference>
<dbReference type="PRINTS" id="PR00111">
    <property type="entry name" value="ABHYDROLASE"/>
</dbReference>
<dbReference type="AlphaFoldDB" id="A0A346Y075"/>
<dbReference type="RefSeq" id="WP_114592299.1">
    <property type="nucleotide sequence ID" value="NZ_CP031165.1"/>
</dbReference>
<dbReference type="InterPro" id="IPR022742">
    <property type="entry name" value="Hydrolase_4"/>
</dbReference>
<comment type="catalytic activity">
    <reaction evidence="1">
        <text>Hydrolyzes glycerol monoesters of long-chain fatty acids.</text>
        <dbReference type="EC" id="3.1.1.23"/>
    </reaction>
</comment>
<dbReference type="Gene3D" id="3.40.50.1820">
    <property type="entry name" value="alpha/beta hydrolase"/>
    <property type="match status" value="1"/>
</dbReference>